<reference evidence="6 7" key="1">
    <citation type="journal article" date="2019" name="Int. J. Syst. Evol. Microbiol.">
        <title>The Global Catalogue of Microorganisms (GCM) 10K type strain sequencing project: providing services to taxonomists for standard genome sequencing and annotation.</title>
        <authorList>
            <consortium name="The Broad Institute Genomics Platform"/>
            <consortium name="The Broad Institute Genome Sequencing Center for Infectious Disease"/>
            <person name="Wu L."/>
            <person name="Ma J."/>
        </authorList>
    </citation>
    <scope>NUCLEOTIDE SEQUENCE [LARGE SCALE GENOMIC DNA]</scope>
    <source>
        <strain evidence="6 7">JCM 13378</strain>
    </source>
</reference>
<protein>
    <submittedName>
        <fullName evidence="6">Phosphonopyruvate decarboxylase</fullName>
    </submittedName>
</protein>
<dbReference type="PANTHER" id="PTHR42818">
    <property type="entry name" value="SULFOPYRUVATE DECARBOXYLASE SUBUNIT ALPHA"/>
    <property type="match status" value="1"/>
</dbReference>
<accession>A0ABN0XLF9</accession>
<dbReference type="NCBIfam" id="TIGR03297">
    <property type="entry name" value="Ppyr-DeCO2ase"/>
    <property type="match status" value="1"/>
</dbReference>
<keyword evidence="3" id="KW-0456">Lyase</keyword>
<proteinExistence type="predicted"/>
<dbReference type="CDD" id="cd03371">
    <property type="entry name" value="TPP_PpyrDC"/>
    <property type="match status" value="1"/>
</dbReference>
<keyword evidence="1" id="KW-0210">Decarboxylase</keyword>
<dbReference type="Pfam" id="PF02776">
    <property type="entry name" value="TPP_enzyme_N"/>
    <property type="match status" value="1"/>
</dbReference>
<dbReference type="SUPFAM" id="SSF52518">
    <property type="entry name" value="Thiamin diphosphate-binding fold (THDP-binding)"/>
    <property type="match status" value="2"/>
</dbReference>
<organism evidence="6 7">
    <name type="scientific">Bowmanella denitrificans</name>
    <dbReference type="NCBI Taxonomy" id="366582"/>
    <lineage>
        <taxon>Bacteria</taxon>
        <taxon>Pseudomonadati</taxon>
        <taxon>Pseudomonadota</taxon>
        <taxon>Gammaproteobacteria</taxon>
        <taxon>Alteromonadales</taxon>
        <taxon>Alteromonadaceae</taxon>
        <taxon>Bowmanella</taxon>
    </lineage>
</organism>
<evidence type="ECO:0000313" key="7">
    <source>
        <dbReference type="Proteomes" id="UP001501757"/>
    </source>
</evidence>
<dbReference type="RefSeq" id="WP_343846517.1">
    <property type="nucleotide sequence ID" value="NZ_BAAAEI010000021.1"/>
</dbReference>
<dbReference type="InterPro" id="IPR011766">
    <property type="entry name" value="TPP_enzyme_TPP-bd"/>
</dbReference>
<dbReference type="InterPro" id="IPR029061">
    <property type="entry name" value="THDP-binding"/>
</dbReference>
<dbReference type="Gene3D" id="3.40.50.970">
    <property type="match status" value="2"/>
</dbReference>
<keyword evidence="2" id="KW-0786">Thiamine pyrophosphate</keyword>
<keyword evidence="7" id="KW-1185">Reference proteome</keyword>
<dbReference type="EMBL" id="BAAAEI010000021">
    <property type="protein sequence ID" value="GAA0366843.1"/>
    <property type="molecule type" value="Genomic_DNA"/>
</dbReference>
<dbReference type="InterPro" id="IPR017684">
    <property type="entry name" value="Phosphono-pyrv_decarboxylase"/>
</dbReference>
<name>A0ABN0XLF9_9ALTE</name>
<feature type="domain" description="Thiamine pyrophosphate enzyme N-terminal TPP-binding" evidence="5">
    <location>
        <begin position="8"/>
        <end position="121"/>
    </location>
</feature>
<comment type="caution">
    <text evidence="6">The sequence shown here is derived from an EMBL/GenBank/DDBJ whole genome shotgun (WGS) entry which is preliminary data.</text>
</comment>
<evidence type="ECO:0000256" key="1">
    <source>
        <dbReference type="ARBA" id="ARBA00022793"/>
    </source>
</evidence>
<dbReference type="Proteomes" id="UP001501757">
    <property type="component" value="Unassembled WGS sequence"/>
</dbReference>
<evidence type="ECO:0000256" key="3">
    <source>
        <dbReference type="ARBA" id="ARBA00023239"/>
    </source>
</evidence>
<dbReference type="Pfam" id="PF02775">
    <property type="entry name" value="TPP_enzyme_C"/>
    <property type="match status" value="1"/>
</dbReference>
<gene>
    <name evidence="6" type="primary">aepY</name>
    <name evidence="6" type="ORF">GCM10009092_33990</name>
</gene>
<dbReference type="InterPro" id="IPR051818">
    <property type="entry name" value="TPP_dependent_decarboxylase"/>
</dbReference>
<evidence type="ECO:0000259" key="5">
    <source>
        <dbReference type="Pfam" id="PF02776"/>
    </source>
</evidence>
<feature type="domain" description="Thiamine pyrophosphate enzyme TPP-binding" evidence="4">
    <location>
        <begin position="227"/>
        <end position="342"/>
    </location>
</feature>
<evidence type="ECO:0000313" key="6">
    <source>
        <dbReference type="EMBL" id="GAA0366843.1"/>
    </source>
</evidence>
<evidence type="ECO:0000259" key="4">
    <source>
        <dbReference type="Pfam" id="PF02775"/>
    </source>
</evidence>
<dbReference type="PANTHER" id="PTHR42818:SF1">
    <property type="entry name" value="SULFOPYRUVATE DECARBOXYLASE"/>
    <property type="match status" value="1"/>
</dbReference>
<dbReference type="InterPro" id="IPR012001">
    <property type="entry name" value="Thiamin_PyroP_enz_TPP-bd_dom"/>
</dbReference>
<dbReference type="CDD" id="cd07035">
    <property type="entry name" value="TPP_PYR_POX_like"/>
    <property type="match status" value="1"/>
</dbReference>
<sequence length="373" mass="39841">MIAPSEFCQLLDEHGMSSFYGVPDSLLKSFCAYVDSYYPSSQHIITANEGNAVAMAAGHYLGSGKAAVVYMQNSGLGNAINPLTSLADPQVYGIPMLLIIGWRGEPGVKDEPQHVKQGAISEQQLSLMGIDYLVVDADSDWRQKLPILLTEMKTQSKPVAILVRKNGFADFKGSNTAGLSIFGREAAIECLVSSLSADALIVSTTGKTSRELFEIRQRRGEGSRDFLTVGAMGHTLSIAAGVASTNPNRLTVALDGDGSALMHMGSLAVIGSKGPGNLLHVLLNNSCHESVGGQATVADKVDWHTLSKACGYRQYYCVDSEQELKKALDEVSKSTGPQLLEILIAKGSRDDLGRPTSSPQQNKLSFMLQVGST</sequence>
<evidence type="ECO:0000256" key="2">
    <source>
        <dbReference type="ARBA" id="ARBA00023052"/>
    </source>
</evidence>